<evidence type="ECO:0000256" key="4">
    <source>
        <dbReference type="ARBA" id="ARBA00022989"/>
    </source>
</evidence>
<keyword evidence="4 6" id="KW-1133">Transmembrane helix</keyword>
<gene>
    <name evidence="7" type="ORF">ACFQ5K_07710</name>
</gene>
<evidence type="ECO:0000313" key="7">
    <source>
        <dbReference type="EMBL" id="MFD1441257.1"/>
    </source>
</evidence>
<keyword evidence="2" id="KW-1003">Cell membrane</keyword>
<dbReference type="InterPro" id="IPR011701">
    <property type="entry name" value="MFS"/>
</dbReference>
<evidence type="ECO:0000256" key="5">
    <source>
        <dbReference type="ARBA" id="ARBA00023136"/>
    </source>
</evidence>
<evidence type="ECO:0000256" key="6">
    <source>
        <dbReference type="SAM" id="Phobius"/>
    </source>
</evidence>
<dbReference type="Gene3D" id="1.20.1250.20">
    <property type="entry name" value="MFS general substrate transporter like domains"/>
    <property type="match status" value="1"/>
</dbReference>
<dbReference type="PANTHER" id="PTHR23513:SF6">
    <property type="entry name" value="MAJOR FACILITATOR SUPERFAMILY ASSOCIATED DOMAIN-CONTAINING PROTEIN"/>
    <property type="match status" value="1"/>
</dbReference>
<dbReference type="Pfam" id="PF07690">
    <property type="entry name" value="MFS_1"/>
    <property type="match status" value="1"/>
</dbReference>
<evidence type="ECO:0000256" key="3">
    <source>
        <dbReference type="ARBA" id="ARBA00022692"/>
    </source>
</evidence>
<dbReference type="EMBL" id="JBHTOK010000064">
    <property type="protein sequence ID" value="MFD1441257.1"/>
    <property type="molecule type" value="Genomic_DNA"/>
</dbReference>
<feature type="transmembrane region" description="Helical" evidence="6">
    <location>
        <begin position="303"/>
        <end position="328"/>
    </location>
</feature>
<dbReference type="CDD" id="cd06173">
    <property type="entry name" value="MFS_MefA_like"/>
    <property type="match status" value="1"/>
</dbReference>
<comment type="subcellular location">
    <subcellularLocation>
        <location evidence="1">Cell membrane</location>
        <topology evidence="1">Multi-pass membrane protein</topology>
    </subcellularLocation>
</comment>
<feature type="transmembrane region" description="Helical" evidence="6">
    <location>
        <begin position="212"/>
        <end position="232"/>
    </location>
</feature>
<feature type="transmembrane region" description="Helical" evidence="6">
    <location>
        <begin position="168"/>
        <end position="191"/>
    </location>
</feature>
<organism evidence="7 8">
    <name type="scientific">Lacticaseibacillus hegangensis</name>
    <dbReference type="NCBI Taxonomy" id="2486010"/>
    <lineage>
        <taxon>Bacteria</taxon>
        <taxon>Bacillati</taxon>
        <taxon>Bacillota</taxon>
        <taxon>Bacilli</taxon>
        <taxon>Lactobacillales</taxon>
        <taxon>Lactobacillaceae</taxon>
        <taxon>Lacticaseibacillus</taxon>
    </lineage>
</organism>
<comment type="caution">
    <text evidence="7">The sequence shown here is derived from an EMBL/GenBank/DDBJ whole genome shotgun (WGS) entry which is preliminary data.</text>
</comment>
<keyword evidence="8" id="KW-1185">Reference proteome</keyword>
<feature type="transmembrane region" description="Helical" evidence="6">
    <location>
        <begin position="48"/>
        <end position="68"/>
    </location>
</feature>
<dbReference type="RefSeq" id="WP_125757243.1">
    <property type="nucleotide sequence ID" value="NZ_JBHTOK010000064.1"/>
</dbReference>
<accession>A0ABW4CZG4</accession>
<feature type="transmembrane region" description="Helical" evidence="6">
    <location>
        <begin position="368"/>
        <end position="386"/>
    </location>
</feature>
<keyword evidence="3 6" id="KW-0812">Transmembrane</keyword>
<feature type="transmembrane region" description="Helical" evidence="6">
    <location>
        <begin position="75"/>
        <end position="96"/>
    </location>
</feature>
<feature type="transmembrane region" description="Helical" evidence="6">
    <location>
        <begin position="340"/>
        <end position="362"/>
    </location>
</feature>
<evidence type="ECO:0000256" key="1">
    <source>
        <dbReference type="ARBA" id="ARBA00004651"/>
    </source>
</evidence>
<reference evidence="8" key="1">
    <citation type="journal article" date="2019" name="Int. J. Syst. Evol. Microbiol.">
        <title>The Global Catalogue of Microorganisms (GCM) 10K type strain sequencing project: providing services to taxonomists for standard genome sequencing and annotation.</title>
        <authorList>
            <consortium name="The Broad Institute Genomics Platform"/>
            <consortium name="The Broad Institute Genome Sequencing Center for Infectious Disease"/>
            <person name="Wu L."/>
            <person name="Ma J."/>
        </authorList>
    </citation>
    <scope>NUCLEOTIDE SEQUENCE [LARGE SCALE GENOMIC DNA]</scope>
    <source>
        <strain evidence="8">CCM 8912</strain>
    </source>
</reference>
<name>A0ABW4CZG4_9LACO</name>
<keyword evidence="5 6" id="KW-0472">Membrane</keyword>
<dbReference type="InterPro" id="IPR036259">
    <property type="entry name" value="MFS_trans_sf"/>
</dbReference>
<evidence type="ECO:0000256" key="2">
    <source>
        <dbReference type="ARBA" id="ARBA00022475"/>
    </source>
</evidence>
<protein>
    <submittedName>
        <fullName evidence="7">MFS transporter</fullName>
    </submittedName>
</protein>
<proteinExistence type="predicted"/>
<evidence type="ECO:0000313" key="8">
    <source>
        <dbReference type="Proteomes" id="UP001597212"/>
    </source>
</evidence>
<feature type="transmembrane region" description="Helical" evidence="6">
    <location>
        <begin position="279"/>
        <end position="297"/>
    </location>
</feature>
<dbReference type="Proteomes" id="UP001597212">
    <property type="component" value="Unassembled WGS sequence"/>
</dbReference>
<feature type="transmembrane region" description="Helical" evidence="6">
    <location>
        <begin position="252"/>
        <end position="272"/>
    </location>
</feature>
<feature type="transmembrane region" description="Helical" evidence="6">
    <location>
        <begin position="12"/>
        <end position="36"/>
    </location>
</feature>
<dbReference type="SUPFAM" id="SSF103473">
    <property type="entry name" value="MFS general substrate transporter"/>
    <property type="match status" value="1"/>
</dbReference>
<sequence length="394" mass="42626">MGHPQQWQFGAAAYLFSANLFVFGSSTVVFAVLWHIALVTSSGAWMTYASLAGALPALLVAPFAGVWADRWRRNWLIMGSASGVSAATFALALVYLSHSRELWLLLAISAIRSVGNGLQTPAANALLPQLVPKDQVTRMNGLNQIVQSAMLLVSPLLAGYILSDLGMIWIFIVDAGTALLAVLSLATIRVAKVAAAAPEQHAILGGLRYVKQVPALTAFLLFTVVAFVLIAPSSQLSTLYVNRTFGHGVWNLTFNELAWTVGASLGGLYIALHQHLPDKIRVIALGMAGSGLAFAAMGLREPFWLYLFFMFVSGIFYPILTAAQTIYIQETVAPQMMGRVFSLWQILSTGIYPIAMLGYGPLADQIPISWIFVVTGFLLVAAAWGFNRRLHRLG</sequence>
<dbReference type="PANTHER" id="PTHR23513">
    <property type="entry name" value="INTEGRAL MEMBRANE EFFLUX PROTEIN-RELATED"/>
    <property type="match status" value="1"/>
</dbReference>